<evidence type="ECO:0000256" key="1">
    <source>
        <dbReference type="SAM" id="MobiDB-lite"/>
    </source>
</evidence>
<evidence type="ECO:0000313" key="3">
    <source>
        <dbReference type="Proteomes" id="UP001153069"/>
    </source>
</evidence>
<gene>
    <name evidence="2" type="ORF">SEMRO_48_G028150.1</name>
</gene>
<dbReference type="Proteomes" id="UP001153069">
    <property type="component" value="Unassembled WGS sequence"/>
</dbReference>
<proteinExistence type="predicted"/>
<keyword evidence="3" id="KW-1185">Reference proteome</keyword>
<accession>A0A9N8H4F1</accession>
<organism evidence="2 3">
    <name type="scientific">Seminavis robusta</name>
    <dbReference type="NCBI Taxonomy" id="568900"/>
    <lineage>
        <taxon>Eukaryota</taxon>
        <taxon>Sar</taxon>
        <taxon>Stramenopiles</taxon>
        <taxon>Ochrophyta</taxon>
        <taxon>Bacillariophyta</taxon>
        <taxon>Bacillariophyceae</taxon>
        <taxon>Bacillariophycidae</taxon>
        <taxon>Naviculales</taxon>
        <taxon>Naviculaceae</taxon>
        <taxon>Seminavis</taxon>
    </lineage>
</organism>
<comment type="caution">
    <text evidence="2">The sequence shown here is derived from an EMBL/GenBank/DDBJ whole genome shotgun (WGS) entry which is preliminary data.</text>
</comment>
<feature type="compositionally biased region" description="Polar residues" evidence="1">
    <location>
        <begin position="1"/>
        <end position="12"/>
    </location>
</feature>
<feature type="region of interest" description="Disordered" evidence="1">
    <location>
        <begin position="1"/>
        <end position="20"/>
    </location>
</feature>
<evidence type="ECO:0000313" key="2">
    <source>
        <dbReference type="EMBL" id="CAB9498895.1"/>
    </source>
</evidence>
<reference evidence="2" key="1">
    <citation type="submission" date="2020-06" db="EMBL/GenBank/DDBJ databases">
        <authorList>
            <consortium name="Plant Systems Biology data submission"/>
        </authorList>
    </citation>
    <scope>NUCLEOTIDE SEQUENCE</scope>
    <source>
        <strain evidence="2">D6</strain>
    </source>
</reference>
<name>A0A9N8H4F1_9STRA</name>
<protein>
    <submittedName>
        <fullName evidence="2">Uncharacterized protein</fullName>
    </submittedName>
</protein>
<sequence length="84" mass="9322">MTNGNCRSNHSNGSGGAMDNTMLCMRRSAMQRESFTTVPTTLSGHPLSAPPLTTKAERDEQHRRFLVNVLEQALALLDDEDDQF</sequence>
<dbReference type="EMBL" id="CAICTM010000048">
    <property type="protein sequence ID" value="CAB9498895.1"/>
    <property type="molecule type" value="Genomic_DNA"/>
</dbReference>
<dbReference type="AlphaFoldDB" id="A0A9N8H4F1"/>